<protein>
    <recommendedName>
        <fullName evidence="10">Phosphatidylinositol-3,4,5-trisphosphate 3-phosphatase</fullName>
    </recommendedName>
</protein>
<dbReference type="InterPro" id="IPR014710">
    <property type="entry name" value="RmlC-like_jellyroll"/>
</dbReference>
<evidence type="ECO:0000259" key="5">
    <source>
        <dbReference type="PROSITE" id="PS51181"/>
    </source>
</evidence>
<dbReference type="InterPro" id="IPR029021">
    <property type="entry name" value="Prot-tyrosine_phosphatase-like"/>
</dbReference>
<dbReference type="PROSITE" id="PS51181">
    <property type="entry name" value="PPASE_TENSIN"/>
    <property type="match status" value="1"/>
</dbReference>
<reference evidence="9" key="2">
    <citation type="submission" date="2012-11" db="EMBL/GenBank/DDBJ databases">
        <authorList>
            <person name="Kuo A."/>
            <person name="Curtis B.A."/>
            <person name="Tanifuji G."/>
            <person name="Burki F."/>
            <person name="Gruber A."/>
            <person name="Irimia M."/>
            <person name="Maruyama S."/>
            <person name="Arias M.C."/>
            <person name="Ball S.G."/>
            <person name="Gile G.H."/>
            <person name="Hirakawa Y."/>
            <person name="Hopkins J.F."/>
            <person name="Rensing S.A."/>
            <person name="Schmutz J."/>
            <person name="Symeonidi A."/>
            <person name="Elias M."/>
            <person name="Eveleigh R.J."/>
            <person name="Herman E.K."/>
            <person name="Klute M.J."/>
            <person name="Nakayama T."/>
            <person name="Obornik M."/>
            <person name="Reyes-Prieto A."/>
            <person name="Armbrust E.V."/>
            <person name="Aves S.J."/>
            <person name="Beiko R.G."/>
            <person name="Coutinho P."/>
            <person name="Dacks J.B."/>
            <person name="Durnford D.G."/>
            <person name="Fast N.M."/>
            <person name="Green B.R."/>
            <person name="Grisdale C."/>
            <person name="Hempe F."/>
            <person name="Henrissat B."/>
            <person name="Hoppner M.P."/>
            <person name="Ishida K.-I."/>
            <person name="Kim E."/>
            <person name="Koreny L."/>
            <person name="Kroth P.G."/>
            <person name="Liu Y."/>
            <person name="Malik S.-B."/>
            <person name="Maier U.G."/>
            <person name="McRose D."/>
            <person name="Mock T."/>
            <person name="Neilson J.A."/>
            <person name="Onodera N.T."/>
            <person name="Poole A.M."/>
            <person name="Pritham E.J."/>
            <person name="Richards T.A."/>
            <person name="Rocap G."/>
            <person name="Roy S.W."/>
            <person name="Sarai C."/>
            <person name="Schaack S."/>
            <person name="Shirato S."/>
            <person name="Slamovits C.H."/>
            <person name="Spencer D.F."/>
            <person name="Suzuki S."/>
            <person name="Worden A.Z."/>
            <person name="Zauner S."/>
            <person name="Barry K."/>
            <person name="Bell C."/>
            <person name="Bharti A.K."/>
            <person name="Crow J.A."/>
            <person name="Grimwood J."/>
            <person name="Kramer R."/>
            <person name="Lindquist E."/>
            <person name="Lucas S."/>
            <person name="Salamov A."/>
            <person name="McFadden G.I."/>
            <person name="Lane C.E."/>
            <person name="Keeling P.J."/>
            <person name="Gray M.W."/>
            <person name="Grigoriev I.V."/>
            <person name="Archibald J.M."/>
        </authorList>
    </citation>
    <scope>NUCLEOTIDE SEQUENCE</scope>
    <source>
        <strain evidence="9">CCMP2712</strain>
    </source>
</reference>
<reference evidence="8" key="3">
    <citation type="submission" date="2015-06" db="UniProtKB">
        <authorList>
            <consortium name="EnsemblProtists"/>
        </authorList>
    </citation>
    <scope>IDENTIFICATION</scope>
</reference>
<dbReference type="GO" id="GO:0005829">
    <property type="term" value="C:cytosol"/>
    <property type="evidence" value="ECO:0007669"/>
    <property type="project" value="TreeGrafter"/>
</dbReference>
<dbReference type="eggNOG" id="KOG2283">
    <property type="taxonomic scope" value="Eukaryota"/>
</dbReference>
<feature type="region of interest" description="Disordered" evidence="2">
    <location>
        <begin position="1"/>
        <end position="51"/>
    </location>
</feature>
<dbReference type="InterPro" id="IPR018490">
    <property type="entry name" value="cNMP-bd_dom_sf"/>
</dbReference>
<dbReference type="EMBL" id="JH992981">
    <property type="protein sequence ID" value="EKX49623.1"/>
    <property type="molecule type" value="Genomic_DNA"/>
</dbReference>
<dbReference type="PROSITE" id="PS00383">
    <property type="entry name" value="TYR_PHOSPHATASE_1"/>
    <property type="match status" value="1"/>
</dbReference>
<dbReference type="AlphaFoldDB" id="L1JNG6"/>
<evidence type="ECO:0000256" key="2">
    <source>
        <dbReference type="SAM" id="MobiDB-lite"/>
    </source>
</evidence>
<keyword evidence="1" id="KW-0378">Hydrolase</keyword>
<dbReference type="SMART" id="SM01326">
    <property type="entry name" value="PTEN_C2"/>
    <property type="match status" value="1"/>
</dbReference>
<dbReference type="Pfam" id="PF10409">
    <property type="entry name" value="PTEN_C2"/>
    <property type="match status" value="1"/>
</dbReference>
<dbReference type="Gene3D" id="2.60.120.10">
    <property type="entry name" value="Jelly Rolls"/>
    <property type="match status" value="1"/>
</dbReference>
<reference evidence="7 9" key="1">
    <citation type="journal article" date="2012" name="Nature">
        <title>Algal genomes reveal evolutionary mosaicism and the fate of nucleomorphs.</title>
        <authorList>
            <consortium name="DOE Joint Genome Institute"/>
            <person name="Curtis B.A."/>
            <person name="Tanifuji G."/>
            <person name="Burki F."/>
            <person name="Gruber A."/>
            <person name="Irimia M."/>
            <person name="Maruyama S."/>
            <person name="Arias M.C."/>
            <person name="Ball S.G."/>
            <person name="Gile G.H."/>
            <person name="Hirakawa Y."/>
            <person name="Hopkins J.F."/>
            <person name="Kuo A."/>
            <person name="Rensing S.A."/>
            <person name="Schmutz J."/>
            <person name="Symeonidi A."/>
            <person name="Elias M."/>
            <person name="Eveleigh R.J."/>
            <person name="Herman E.K."/>
            <person name="Klute M.J."/>
            <person name="Nakayama T."/>
            <person name="Obornik M."/>
            <person name="Reyes-Prieto A."/>
            <person name="Armbrust E.V."/>
            <person name="Aves S.J."/>
            <person name="Beiko R.G."/>
            <person name="Coutinho P."/>
            <person name="Dacks J.B."/>
            <person name="Durnford D.G."/>
            <person name="Fast N.M."/>
            <person name="Green B.R."/>
            <person name="Grisdale C.J."/>
            <person name="Hempel F."/>
            <person name="Henrissat B."/>
            <person name="Hoppner M.P."/>
            <person name="Ishida K."/>
            <person name="Kim E."/>
            <person name="Koreny L."/>
            <person name="Kroth P.G."/>
            <person name="Liu Y."/>
            <person name="Malik S.B."/>
            <person name="Maier U.G."/>
            <person name="McRose D."/>
            <person name="Mock T."/>
            <person name="Neilson J.A."/>
            <person name="Onodera N.T."/>
            <person name="Poole A.M."/>
            <person name="Pritham E.J."/>
            <person name="Richards T.A."/>
            <person name="Rocap G."/>
            <person name="Roy S.W."/>
            <person name="Sarai C."/>
            <person name="Schaack S."/>
            <person name="Shirato S."/>
            <person name="Slamovits C.H."/>
            <person name="Spencer D.F."/>
            <person name="Suzuki S."/>
            <person name="Worden A.Z."/>
            <person name="Zauner S."/>
            <person name="Barry K."/>
            <person name="Bell C."/>
            <person name="Bharti A.K."/>
            <person name="Crow J.A."/>
            <person name="Grimwood J."/>
            <person name="Kramer R."/>
            <person name="Lindquist E."/>
            <person name="Lucas S."/>
            <person name="Salamov A."/>
            <person name="McFadden G.I."/>
            <person name="Lane C.E."/>
            <person name="Keeling P.J."/>
            <person name="Gray M.W."/>
            <person name="Grigoriev I.V."/>
            <person name="Archibald J.M."/>
        </authorList>
    </citation>
    <scope>NUCLEOTIDE SEQUENCE</scope>
    <source>
        <strain evidence="7 9">CCMP2712</strain>
    </source>
</reference>
<accession>L1JNG6</accession>
<dbReference type="KEGG" id="gtt:GUITHDRAFT_104583"/>
<evidence type="ECO:0000256" key="1">
    <source>
        <dbReference type="ARBA" id="ARBA00022801"/>
    </source>
</evidence>
<dbReference type="Pfam" id="PF22784">
    <property type="entry name" value="PTP-SAK"/>
    <property type="match status" value="1"/>
</dbReference>
<evidence type="ECO:0000259" key="3">
    <source>
        <dbReference type="PROSITE" id="PS50042"/>
    </source>
</evidence>
<dbReference type="InterPro" id="IPR051281">
    <property type="entry name" value="Dual-spec_lipid-protein_phosph"/>
</dbReference>
<dbReference type="PANTHER" id="PTHR12305">
    <property type="entry name" value="PHOSPHATASE WITH HOMOLOGY TO TENSIN"/>
    <property type="match status" value="1"/>
</dbReference>
<feature type="domain" description="Cyclic nucleotide-binding" evidence="3">
    <location>
        <begin position="575"/>
        <end position="677"/>
    </location>
</feature>
<evidence type="ECO:0000259" key="6">
    <source>
        <dbReference type="PROSITE" id="PS51182"/>
    </source>
</evidence>
<sequence>MSPSEPTVAIQTPTKPATMQGMLSDDLLGSVSPSDSLKKNDSNNDFTRMPSFKPEVIVSLTGLSNDKLSRACSEPENGNKEENVDFLPRTLSDSSEAYSDADAFTPGIMSAMADFPDPLQPGAVKSAAERNMKKLRRKESLVQARSEREKRLAERSFIYQGYLWKLNKNAEGVGDFKYVSEKEGGNDTKVCCKTDISACVQTKSDTYLYQNTFTLSYKNEEGEHVTTFCAEDPTQVAKWVELLKPADLVVQRVSAVITKARAAVSGNRCRYQEDGFDLDLTYITKRVIAMAFPAEDHVGEFSVAIRNDLPTVKQFLDYKHKDRVSQWLKQHPANVVAVHCKGGKGRTGVMIASWLLVERNCDGEIVATPEEAADYFARRRTFDVHKKLQGVTGLSQKKILSLFKKAIDDGKVPNVPISISFVKCNMVPFSDKKAISPVLRISKPDGTVLFLGRPAKESYKPGSAEEIVFEINKTTNHLPGSQIFKQNKWVVTEDYRIELYDKMPSSNQKDQKLSDTALCFRCLHTSTHTSSPFTLEADDIDKVEHDIGKHKKFPPGFNITIEFEQVPTAQQWVRFNEDVEDQLYRKCWQLLQRKTIEAGETLVAKDVHDKNLYLVAQGSLRLEVNKDGRREIIEPTLGVYSLIGDNSFLDIKAHRADVVANQDSILFCISGDDVDRIGKSLVFHSVCIHLCNEINKLWLRIPAFCSSSRSSKAMKYRRRYNLSIYDRHLFSLRCHTMMNKVKGKLILFNSKLIFRKIGLYTKFAGGEDSTWLSKSILSYDVDQETNSLAIDFYDSEIEHFTFASAEDLSLICSELDKIIEQTKGRQTENSKDLIESIFSLFPSECVEGKKLAAGKTLESARDERRLYLVIGGSLIGKNEQLASDYVTEAYYPGDLIGLDDFILKGNPRLENVVAGKEGATLRCISFGVAFNQLESREFAEVFYPLCARSLGYKLDDIRITLQ</sequence>
<dbReference type="RefSeq" id="XP_005836603.1">
    <property type="nucleotide sequence ID" value="XM_005836546.1"/>
</dbReference>
<organism evidence="7">
    <name type="scientific">Guillardia theta (strain CCMP2712)</name>
    <name type="common">Cryptophyte</name>
    <dbReference type="NCBI Taxonomy" id="905079"/>
    <lineage>
        <taxon>Eukaryota</taxon>
        <taxon>Cryptophyceae</taxon>
        <taxon>Pyrenomonadales</taxon>
        <taxon>Geminigeraceae</taxon>
        <taxon>Guillardia</taxon>
    </lineage>
</organism>
<dbReference type="PROSITE" id="PS50056">
    <property type="entry name" value="TYR_PHOSPHATASE_2"/>
    <property type="match status" value="1"/>
</dbReference>
<dbReference type="SUPFAM" id="SSF51206">
    <property type="entry name" value="cAMP-binding domain-like"/>
    <property type="match status" value="1"/>
</dbReference>
<proteinExistence type="predicted"/>
<dbReference type="Pfam" id="PF00027">
    <property type="entry name" value="cNMP_binding"/>
    <property type="match status" value="1"/>
</dbReference>
<evidence type="ECO:0000259" key="4">
    <source>
        <dbReference type="PROSITE" id="PS50056"/>
    </source>
</evidence>
<dbReference type="PaxDb" id="55529-EKX49623"/>
<keyword evidence="9" id="KW-1185">Reference proteome</keyword>
<dbReference type="InterPro" id="IPR016130">
    <property type="entry name" value="Tyr_Pase_AS"/>
</dbReference>
<evidence type="ECO:0000313" key="8">
    <source>
        <dbReference type="EnsemblProtists" id="EKX49623"/>
    </source>
</evidence>
<feature type="domain" description="Phosphatase tensin-type" evidence="5">
    <location>
        <begin position="269"/>
        <end position="410"/>
    </location>
</feature>
<feature type="compositionally biased region" description="Polar residues" evidence="2">
    <location>
        <begin position="1"/>
        <end position="17"/>
    </location>
</feature>
<feature type="domain" description="C2 tensin-type" evidence="6">
    <location>
        <begin position="414"/>
        <end position="566"/>
    </location>
</feature>
<dbReference type="InterPro" id="IPR029023">
    <property type="entry name" value="Tensin_phosphatase"/>
</dbReference>
<dbReference type="InterPro" id="IPR000387">
    <property type="entry name" value="Tyr_Pase_dom"/>
</dbReference>
<dbReference type="InterPro" id="IPR014020">
    <property type="entry name" value="Tensin_C2-dom"/>
</dbReference>
<dbReference type="OrthoDB" id="16692at2759"/>
<dbReference type="CDD" id="cd00038">
    <property type="entry name" value="CAP_ED"/>
    <property type="match status" value="1"/>
</dbReference>
<dbReference type="PROSITE" id="PS51182">
    <property type="entry name" value="C2_TENSIN"/>
    <property type="match status" value="1"/>
</dbReference>
<dbReference type="Gene3D" id="2.60.40.1110">
    <property type="match status" value="1"/>
</dbReference>
<gene>
    <name evidence="7" type="ORF">GUITHDRAFT_104583</name>
</gene>
<dbReference type="GeneID" id="17306306"/>
<dbReference type="SUPFAM" id="SSF49562">
    <property type="entry name" value="C2 domain (Calcium/lipid-binding domain, CaLB)"/>
    <property type="match status" value="1"/>
</dbReference>
<dbReference type="PANTHER" id="PTHR12305:SF60">
    <property type="entry name" value="PHOSPHATIDYLINOSITOL 3,4,5-TRISPHOSPHATE 3-PHOSPHATASE TPTE2-RELATED"/>
    <property type="match status" value="1"/>
</dbReference>
<dbReference type="Gene3D" id="3.90.190.10">
    <property type="entry name" value="Protein tyrosine phosphatase superfamily"/>
    <property type="match status" value="2"/>
</dbReference>
<evidence type="ECO:0000313" key="9">
    <source>
        <dbReference type="Proteomes" id="UP000011087"/>
    </source>
</evidence>
<dbReference type="HOGENOM" id="CLU_307469_0_0_1"/>
<evidence type="ECO:0008006" key="10">
    <source>
        <dbReference type="Google" id="ProtNLM"/>
    </source>
</evidence>
<dbReference type="SUPFAM" id="SSF50729">
    <property type="entry name" value="PH domain-like"/>
    <property type="match status" value="1"/>
</dbReference>
<feature type="domain" description="Tyrosine specific protein phosphatases" evidence="4">
    <location>
        <begin position="313"/>
        <end position="391"/>
    </location>
</feature>
<dbReference type="EnsemblProtists" id="EKX49623">
    <property type="protein sequence ID" value="EKX49623"/>
    <property type="gene ID" value="GUITHDRAFT_104583"/>
</dbReference>
<name>L1JNG6_GUITC</name>
<dbReference type="InterPro" id="IPR057023">
    <property type="entry name" value="PTP-SAK"/>
</dbReference>
<dbReference type="InterPro" id="IPR035892">
    <property type="entry name" value="C2_domain_sf"/>
</dbReference>
<dbReference type="InterPro" id="IPR000595">
    <property type="entry name" value="cNMP-bd_dom"/>
</dbReference>
<evidence type="ECO:0000313" key="7">
    <source>
        <dbReference type="EMBL" id="EKX49623.1"/>
    </source>
</evidence>
<dbReference type="GO" id="GO:0016314">
    <property type="term" value="F:phosphatidylinositol-3,4,5-trisphosphate 3-phosphatase activity"/>
    <property type="evidence" value="ECO:0007669"/>
    <property type="project" value="TreeGrafter"/>
</dbReference>
<dbReference type="SUPFAM" id="SSF52799">
    <property type="entry name" value="(Phosphotyrosine protein) phosphatases II"/>
    <property type="match status" value="1"/>
</dbReference>
<dbReference type="Proteomes" id="UP000011087">
    <property type="component" value="Unassembled WGS sequence"/>
</dbReference>
<dbReference type="PROSITE" id="PS50042">
    <property type="entry name" value="CNMP_BINDING_3"/>
    <property type="match status" value="1"/>
</dbReference>